<protein>
    <submittedName>
        <fullName evidence="1">Uncharacterized protein</fullName>
    </submittedName>
</protein>
<dbReference type="AlphaFoldDB" id="A0A3M7QS73"/>
<organism evidence="1 2">
    <name type="scientific">Brachionus plicatilis</name>
    <name type="common">Marine rotifer</name>
    <name type="synonym">Brachionus muelleri</name>
    <dbReference type="NCBI Taxonomy" id="10195"/>
    <lineage>
        <taxon>Eukaryota</taxon>
        <taxon>Metazoa</taxon>
        <taxon>Spiralia</taxon>
        <taxon>Gnathifera</taxon>
        <taxon>Rotifera</taxon>
        <taxon>Eurotatoria</taxon>
        <taxon>Monogononta</taxon>
        <taxon>Pseudotrocha</taxon>
        <taxon>Ploima</taxon>
        <taxon>Brachionidae</taxon>
        <taxon>Brachionus</taxon>
    </lineage>
</organism>
<dbReference type="Proteomes" id="UP000276133">
    <property type="component" value="Unassembled WGS sequence"/>
</dbReference>
<dbReference type="EMBL" id="REGN01005287">
    <property type="protein sequence ID" value="RNA13944.1"/>
    <property type="molecule type" value="Genomic_DNA"/>
</dbReference>
<comment type="caution">
    <text evidence="1">The sequence shown here is derived from an EMBL/GenBank/DDBJ whole genome shotgun (WGS) entry which is preliminary data.</text>
</comment>
<name>A0A3M7QS73_BRAPC</name>
<keyword evidence="2" id="KW-1185">Reference proteome</keyword>
<proteinExistence type="predicted"/>
<sequence length="82" mass="9917">MFFNLKGVHYCHLRMLNSLEIASISLYFSFYKPRDYQQRLSKLELTNPRTRRLRGDLIQMYKLFIMSDKSNFYGTDAFNESF</sequence>
<reference evidence="1 2" key="1">
    <citation type="journal article" date="2018" name="Sci. Rep.">
        <title>Genomic signatures of local adaptation to the degree of environmental predictability in rotifers.</title>
        <authorList>
            <person name="Franch-Gras L."/>
            <person name="Hahn C."/>
            <person name="Garcia-Roger E.M."/>
            <person name="Carmona M.J."/>
            <person name="Serra M."/>
            <person name="Gomez A."/>
        </authorList>
    </citation>
    <scope>NUCLEOTIDE SEQUENCE [LARGE SCALE GENOMIC DNA]</scope>
    <source>
        <strain evidence="1">HYR1</strain>
    </source>
</reference>
<evidence type="ECO:0000313" key="1">
    <source>
        <dbReference type="EMBL" id="RNA13944.1"/>
    </source>
</evidence>
<accession>A0A3M7QS73</accession>
<gene>
    <name evidence="1" type="ORF">BpHYR1_052371</name>
</gene>
<evidence type="ECO:0000313" key="2">
    <source>
        <dbReference type="Proteomes" id="UP000276133"/>
    </source>
</evidence>